<dbReference type="AlphaFoldDB" id="A0A8T9C3T0"/>
<evidence type="ECO:0000256" key="2">
    <source>
        <dbReference type="ARBA" id="ARBA00022801"/>
    </source>
</evidence>
<evidence type="ECO:0000313" key="7">
    <source>
        <dbReference type="Proteomes" id="UP000469558"/>
    </source>
</evidence>
<dbReference type="EC" id="3.1.1.-" evidence="3"/>
<dbReference type="SUPFAM" id="SSF53474">
    <property type="entry name" value="alpha/beta-Hydrolases"/>
    <property type="match status" value="1"/>
</dbReference>
<dbReference type="PROSITE" id="PS00122">
    <property type="entry name" value="CARBOXYLESTERASE_B_1"/>
    <property type="match status" value="1"/>
</dbReference>
<dbReference type="InterPro" id="IPR029058">
    <property type="entry name" value="AB_hydrolase_fold"/>
</dbReference>
<evidence type="ECO:0000256" key="1">
    <source>
        <dbReference type="ARBA" id="ARBA00005964"/>
    </source>
</evidence>
<feature type="region of interest" description="Disordered" evidence="4">
    <location>
        <begin position="525"/>
        <end position="552"/>
    </location>
</feature>
<dbReference type="InterPro" id="IPR050654">
    <property type="entry name" value="AChE-related_enzymes"/>
</dbReference>
<organism evidence="6 7">
    <name type="scientific">Lachnellula suecica</name>
    <dbReference type="NCBI Taxonomy" id="602035"/>
    <lineage>
        <taxon>Eukaryota</taxon>
        <taxon>Fungi</taxon>
        <taxon>Dikarya</taxon>
        <taxon>Ascomycota</taxon>
        <taxon>Pezizomycotina</taxon>
        <taxon>Leotiomycetes</taxon>
        <taxon>Helotiales</taxon>
        <taxon>Lachnaceae</taxon>
        <taxon>Lachnellula</taxon>
    </lineage>
</organism>
<name>A0A8T9C3T0_9HELO</name>
<feature type="signal peptide" evidence="3">
    <location>
        <begin position="1"/>
        <end position="20"/>
    </location>
</feature>
<gene>
    <name evidence="6" type="primary">Bche_1</name>
    <name evidence="6" type="ORF">LSUE1_G007955</name>
</gene>
<keyword evidence="2 3" id="KW-0378">Hydrolase</keyword>
<dbReference type="EMBL" id="QGMK01001219">
    <property type="protein sequence ID" value="TVY71469.1"/>
    <property type="molecule type" value="Genomic_DNA"/>
</dbReference>
<sequence length="581" mass="60890">YTMKFSIIIPLVAAICVCTGKPNGRQERAADWTVGQTVNTSSGLVGGHAAKNRSQVSEYLGIPFAQPPIGDLRFAAPVKYAGNSSHNGSSYGPSCPSKSAFNSIVSAGAAQAANLTSLGKQFLGNLGGSTLTYSEDCLYVNVWTKPQTGEAKKAVMLWIYGGAFNSGSSSSPLYVGANIAELEDVVVVSFNYRLSILGFPGNPLGPSNPALLDQRLAVEWVRDNIETFGGDSSRITLFGESAGGASLDYYSYAWAKDPIVSGLISESGTVFSWGLPVSKNTSAMAWFNVTATLGCGDALSDSSSVLSCMRSKNYTAILDAIPADLGASVLGAFVPTIDEEVVLSNYSERTPADVPLLVGSNDYEAGLFRATSALAGSTYPDSYWDEQTLQGFTCPAGNRANASISARNPTWRYRYFGDFPNLALSPQSGAYHASELALIFDVMPPASTPEELLIATYMRGAWAAFAKDPVNGLTNYGWPSYDSSADTLIRLAYNNITGPNVANPYLYDANCTYANLSRTNGTVNGTTPTAGAAPKTSSSASATTGLSTTGTPVATATHSGATKISGSLVMVLAATAVAYFL</sequence>
<comment type="caution">
    <text evidence="6">The sequence shown here is derived from an EMBL/GenBank/DDBJ whole genome shotgun (WGS) entry which is preliminary data.</text>
</comment>
<keyword evidence="3" id="KW-0732">Signal</keyword>
<evidence type="ECO:0000256" key="3">
    <source>
        <dbReference type="RuleBase" id="RU361235"/>
    </source>
</evidence>
<protein>
    <recommendedName>
        <fullName evidence="3">Carboxylic ester hydrolase</fullName>
        <ecNumber evidence="3">3.1.1.-</ecNumber>
    </recommendedName>
</protein>
<dbReference type="PANTHER" id="PTHR43918:SF4">
    <property type="entry name" value="CARBOXYLIC ESTER HYDROLASE"/>
    <property type="match status" value="1"/>
</dbReference>
<evidence type="ECO:0000259" key="5">
    <source>
        <dbReference type="Pfam" id="PF00135"/>
    </source>
</evidence>
<feature type="non-terminal residue" evidence="6">
    <location>
        <position position="1"/>
    </location>
</feature>
<keyword evidence="7" id="KW-1185">Reference proteome</keyword>
<dbReference type="InterPro" id="IPR002018">
    <property type="entry name" value="CarbesteraseB"/>
</dbReference>
<dbReference type="Pfam" id="PF00135">
    <property type="entry name" value="COesterase"/>
    <property type="match status" value="1"/>
</dbReference>
<comment type="similarity">
    <text evidence="1 3">Belongs to the type-B carboxylesterase/lipase family.</text>
</comment>
<feature type="chain" id="PRO_5035969358" description="Carboxylic ester hydrolase" evidence="3">
    <location>
        <begin position="21"/>
        <end position="581"/>
    </location>
</feature>
<accession>A0A8T9C3T0</accession>
<dbReference type="Proteomes" id="UP000469558">
    <property type="component" value="Unassembled WGS sequence"/>
</dbReference>
<evidence type="ECO:0000256" key="4">
    <source>
        <dbReference type="SAM" id="MobiDB-lite"/>
    </source>
</evidence>
<evidence type="ECO:0000313" key="6">
    <source>
        <dbReference type="EMBL" id="TVY71469.1"/>
    </source>
</evidence>
<reference evidence="6 7" key="1">
    <citation type="submission" date="2018-05" db="EMBL/GenBank/DDBJ databases">
        <title>Genome sequencing and assembly of the regulated plant pathogen Lachnellula willkommii and related sister species for the development of diagnostic species identification markers.</title>
        <authorList>
            <person name="Giroux E."/>
            <person name="Bilodeau G."/>
        </authorList>
    </citation>
    <scope>NUCLEOTIDE SEQUENCE [LARGE SCALE GENOMIC DNA]</scope>
    <source>
        <strain evidence="6 7">CBS 268.59</strain>
    </source>
</reference>
<dbReference type="OrthoDB" id="408631at2759"/>
<dbReference type="InterPro" id="IPR019826">
    <property type="entry name" value="Carboxylesterase_B_AS"/>
</dbReference>
<feature type="domain" description="Carboxylesterase type B" evidence="5">
    <location>
        <begin position="36"/>
        <end position="372"/>
    </location>
</feature>
<dbReference type="GO" id="GO:0052689">
    <property type="term" value="F:carboxylic ester hydrolase activity"/>
    <property type="evidence" value="ECO:0007669"/>
    <property type="project" value="TreeGrafter"/>
</dbReference>
<dbReference type="Gene3D" id="3.40.50.1820">
    <property type="entry name" value="alpha/beta hydrolase"/>
    <property type="match status" value="1"/>
</dbReference>
<dbReference type="PANTHER" id="PTHR43918">
    <property type="entry name" value="ACETYLCHOLINESTERASE"/>
    <property type="match status" value="1"/>
</dbReference>
<proteinExistence type="inferred from homology"/>